<feature type="non-terminal residue" evidence="4">
    <location>
        <position position="1"/>
    </location>
</feature>
<keyword evidence="2" id="KW-0547">Nucleotide-binding</keyword>
<organism evidence="4 5">
    <name type="scientific">Cirrhinus mrigala</name>
    <name type="common">Mrigala</name>
    <dbReference type="NCBI Taxonomy" id="683832"/>
    <lineage>
        <taxon>Eukaryota</taxon>
        <taxon>Metazoa</taxon>
        <taxon>Chordata</taxon>
        <taxon>Craniata</taxon>
        <taxon>Vertebrata</taxon>
        <taxon>Euteleostomi</taxon>
        <taxon>Actinopterygii</taxon>
        <taxon>Neopterygii</taxon>
        <taxon>Teleostei</taxon>
        <taxon>Ostariophysi</taxon>
        <taxon>Cypriniformes</taxon>
        <taxon>Cyprinidae</taxon>
        <taxon>Labeoninae</taxon>
        <taxon>Labeonini</taxon>
        <taxon>Cirrhinus</taxon>
    </lineage>
</organism>
<dbReference type="PANTHER" id="PTHR47978">
    <property type="match status" value="1"/>
</dbReference>
<accession>A0ABD0PC81</accession>
<comment type="similarity">
    <text evidence="1">Belongs to the small GTPase superfamily. Rab family.</text>
</comment>
<evidence type="ECO:0000256" key="1">
    <source>
        <dbReference type="ARBA" id="ARBA00006270"/>
    </source>
</evidence>
<evidence type="ECO:0000313" key="4">
    <source>
        <dbReference type="EMBL" id="KAL0171683.1"/>
    </source>
</evidence>
<dbReference type="InterPro" id="IPR027417">
    <property type="entry name" value="P-loop_NTPase"/>
</dbReference>
<dbReference type="Gene3D" id="3.40.50.300">
    <property type="entry name" value="P-loop containing nucleotide triphosphate hydrolases"/>
    <property type="match status" value="1"/>
</dbReference>
<dbReference type="GO" id="GO:0005525">
    <property type="term" value="F:GTP binding"/>
    <property type="evidence" value="ECO:0007669"/>
    <property type="project" value="UniProtKB-KW"/>
</dbReference>
<sequence>DPGVVMNRTNILYRFKIIMIGDDSVGKSSLLYRYKYGGFPKIGNVTVGVDFSDQIVEVEPGVTVQLQIVDTAGHESFW</sequence>
<dbReference type="InterPro" id="IPR001806">
    <property type="entry name" value="Small_GTPase"/>
</dbReference>
<keyword evidence="3" id="KW-0342">GTP-binding</keyword>
<gene>
    <name evidence="4" type="ORF">M9458_031994</name>
</gene>
<protein>
    <recommendedName>
        <fullName evidence="6">Small monomeric GTPase</fullName>
    </recommendedName>
</protein>
<dbReference type="Proteomes" id="UP001529510">
    <property type="component" value="Unassembled WGS sequence"/>
</dbReference>
<dbReference type="AlphaFoldDB" id="A0ABD0PC81"/>
<keyword evidence="5" id="KW-1185">Reference proteome</keyword>
<evidence type="ECO:0008006" key="6">
    <source>
        <dbReference type="Google" id="ProtNLM"/>
    </source>
</evidence>
<dbReference type="InterPro" id="IPR005225">
    <property type="entry name" value="Small_GTP-bd"/>
</dbReference>
<evidence type="ECO:0000313" key="5">
    <source>
        <dbReference type="Proteomes" id="UP001529510"/>
    </source>
</evidence>
<evidence type="ECO:0000256" key="3">
    <source>
        <dbReference type="ARBA" id="ARBA00023134"/>
    </source>
</evidence>
<dbReference type="PRINTS" id="PR00449">
    <property type="entry name" value="RASTRNSFRMNG"/>
</dbReference>
<dbReference type="SUPFAM" id="SSF52540">
    <property type="entry name" value="P-loop containing nucleoside triphosphate hydrolases"/>
    <property type="match status" value="1"/>
</dbReference>
<name>A0ABD0PC81_CIRMR</name>
<dbReference type="EMBL" id="JAMKFB020000016">
    <property type="protein sequence ID" value="KAL0171683.1"/>
    <property type="molecule type" value="Genomic_DNA"/>
</dbReference>
<evidence type="ECO:0000256" key="2">
    <source>
        <dbReference type="ARBA" id="ARBA00022741"/>
    </source>
</evidence>
<comment type="caution">
    <text evidence="4">The sequence shown here is derived from an EMBL/GenBank/DDBJ whole genome shotgun (WGS) entry which is preliminary data.</text>
</comment>
<dbReference type="NCBIfam" id="TIGR00231">
    <property type="entry name" value="small_GTP"/>
    <property type="match status" value="1"/>
</dbReference>
<dbReference type="PROSITE" id="PS51419">
    <property type="entry name" value="RAB"/>
    <property type="match status" value="1"/>
</dbReference>
<reference evidence="4 5" key="1">
    <citation type="submission" date="2024-05" db="EMBL/GenBank/DDBJ databases">
        <title>Genome sequencing and assembly of Indian major carp, Cirrhinus mrigala (Hamilton, 1822).</title>
        <authorList>
            <person name="Mohindra V."/>
            <person name="Chowdhury L.M."/>
            <person name="Lal K."/>
            <person name="Jena J.K."/>
        </authorList>
    </citation>
    <scope>NUCLEOTIDE SEQUENCE [LARGE SCALE GENOMIC DNA]</scope>
    <source>
        <strain evidence="4">CM1030</strain>
        <tissue evidence="4">Blood</tissue>
    </source>
</reference>
<proteinExistence type="inferred from homology"/>
<dbReference type="Pfam" id="PF00071">
    <property type="entry name" value="Ras"/>
    <property type="match status" value="1"/>
</dbReference>